<feature type="compositionally biased region" description="Low complexity" evidence="1">
    <location>
        <begin position="294"/>
        <end position="306"/>
    </location>
</feature>
<organism evidence="2 3">
    <name type="scientific">Massariosphaeria phaeospora</name>
    <dbReference type="NCBI Taxonomy" id="100035"/>
    <lineage>
        <taxon>Eukaryota</taxon>
        <taxon>Fungi</taxon>
        <taxon>Dikarya</taxon>
        <taxon>Ascomycota</taxon>
        <taxon>Pezizomycotina</taxon>
        <taxon>Dothideomycetes</taxon>
        <taxon>Pleosporomycetidae</taxon>
        <taxon>Pleosporales</taxon>
        <taxon>Pleosporales incertae sedis</taxon>
        <taxon>Massariosphaeria</taxon>
    </lineage>
</organism>
<accession>A0A7C8I7G1</accession>
<evidence type="ECO:0000313" key="2">
    <source>
        <dbReference type="EMBL" id="KAF2870071.1"/>
    </source>
</evidence>
<feature type="region of interest" description="Disordered" evidence="1">
    <location>
        <begin position="149"/>
        <end position="321"/>
    </location>
</feature>
<protein>
    <submittedName>
        <fullName evidence="2">Uncharacterized protein</fullName>
    </submittedName>
</protein>
<reference evidence="2 3" key="1">
    <citation type="submission" date="2020-01" db="EMBL/GenBank/DDBJ databases">
        <authorList>
            <consortium name="DOE Joint Genome Institute"/>
            <person name="Haridas S."/>
            <person name="Albert R."/>
            <person name="Binder M."/>
            <person name="Bloem J."/>
            <person name="Labutti K."/>
            <person name="Salamov A."/>
            <person name="Andreopoulos B."/>
            <person name="Baker S.E."/>
            <person name="Barry K."/>
            <person name="Bills G."/>
            <person name="Bluhm B.H."/>
            <person name="Cannon C."/>
            <person name="Castanera R."/>
            <person name="Culley D.E."/>
            <person name="Daum C."/>
            <person name="Ezra D."/>
            <person name="Gonzalez J.B."/>
            <person name="Henrissat B."/>
            <person name="Kuo A."/>
            <person name="Liang C."/>
            <person name="Lipzen A."/>
            <person name="Lutzoni F."/>
            <person name="Magnuson J."/>
            <person name="Mondo S."/>
            <person name="Nolan M."/>
            <person name="Ohm R."/>
            <person name="Pangilinan J."/>
            <person name="Park H.-J.H."/>
            <person name="Ramirez L."/>
            <person name="Alfaro M."/>
            <person name="Sun H."/>
            <person name="Tritt A."/>
            <person name="Yoshinaga Y."/>
            <person name="Zwiers L.-H.L."/>
            <person name="Turgeon B.G."/>
            <person name="Goodwin S.B."/>
            <person name="Spatafora J.W."/>
            <person name="Crous P.W."/>
            <person name="Grigoriev I.V."/>
        </authorList>
    </citation>
    <scope>NUCLEOTIDE SEQUENCE [LARGE SCALE GENOMIC DNA]</scope>
    <source>
        <strain evidence="2 3">CBS 611.86</strain>
    </source>
</reference>
<feature type="compositionally biased region" description="Low complexity" evidence="1">
    <location>
        <begin position="245"/>
        <end position="264"/>
    </location>
</feature>
<dbReference type="EMBL" id="JAADJZ010000014">
    <property type="protein sequence ID" value="KAF2870071.1"/>
    <property type="molecule type" value="Genomic_DNA"/>
</dbReference>
<feature type="compositionally biased region" description="Basic and acidic residues" evidence="1">
    <location>
        <begin position="271"/>
        <end position="280"/>
    </location>
</feature>
<feature type="region of interest" description="Disordered" evidence="1">
    <location>
        <begin position="1"/>
        <end position="75"/>
    </location>
</feature>
<name>A0A7C8I7G1_9PLEO</name>
<dbReference type="Proteomes" id="UP000481861">
    <property type="component" value="Unassembled WGS sequence"/>
</dbReference>
<sequence>MSSAANSRGAFAPRDLNFANVSASRTLRKRSPPSPEMLRDVPQVLSKRRRDDRDEDETGDFDEIERPTARVRGDDGTARPVFKMLAPTTWYSAAKARAAISARKCQKAAGRKARNMCQSVQHGVRTWTAGLIIKAFNYVAPDNVQATISASAPPKDEGPSSAASSGTTSTSDTAYSSSDEMRHAVPAKKKAVTKAPGEKARAFRQKKREAELAEQTEFQRAKKAEKKAEKAEKARINKEKRAQKTADQAQRRAAASDTSSWTSSFGPNEAIFDRVERAPREPAMFSAGLPTPPSSRASPTTSASDSLSEEENKTMDLLRVEPRKDDPEILKANENLFAAWERVKITGITECNKAGTNKRVQVFVQSSPVAAASNQEIAAP</sequence>
<proteinExistence type="predicted"/>
<feature type="compositionally biased region" description="Basic and acidic residues" evidence="1">
    <location>
        <begin position="217"/>
        <end position="244"/>
    </location>
</feature>
<evidence type="ECO:0000313" key="3">
    <source>
        <dbReference type="Proteomes" id="UP000481861"/>
    </source>
</evidence>
<feature type="compositionally biased region" description="Low complexity" evidence="1">
    <location>
        <begin position="160"/>
        <end position="178"/>
    </location>
</feature>
<feature type="compositionally biased region" description="Basic and acidic residues" evidence="1">
    <location>
        <begin position="64"/>
        <end position="75"/>
    </location>
</feature>
<feature type="compositionally biased region" description="Acidic residues" evidence="1">
    <location>
        <begin position="53"/>
        <end position="63"/>
    </location>
</feature>
<comment type="caution">
    <text evidence="2">The sequence shown here is derived from an EMBL/GenBank/DDBJ whole genome shotgun (WGS) entry which is preliminary data.</text>
</comment>
<evidence type="ECO:0000256" key="1">
    <source>
        <dbReference type="SAM" id="MobiDB-lite"/>
    </source>
</evidence>
<gene>
    <name evidence="2" type="ORF">BDV95DRAFT_608096</name>
</gene>
<feature type="compositionally biased region" description="Basic and acidic residues" evidence="1">
    <location>
        <begin position="310"/>
        <end position="321"/>
    </location>
</feature>
<keyword evidence="3" id="KW-1185">Reference proteome</keyword>
<dbReference type="AlphaFoldDB" id="A0A7C8I7G1"/>